<evidence type="ECO:0000313" key="3">
    <source>
        <dbReference type="Proteomes" id="UP000799118"/>
    </source>
</evidence>
<dbReference type="InterPro" id="IPR036397">
    <property type="entry name" value="RNaseH_sf"/>
</dbReference>
<feature type="compositionally biased region" description="Polar residues" evidence="1">
    <location>
        <begin position="336"/>
        <end position="346"/>
    </location>
</feature>
<reference evidence="2" key="1">
    <citation type="journal article" date="2019" name="Environ. Microbiol.">
        <title>Fungal ecological strategies reflected in gene transcription - a case study of two litter decomposers.</title>
        <authorList>
            <person name="Barbi F."/>
            <person name="Kohler A."/>
            <person name="Barry K."/>
            <person name="Baskaran P."/>
            <person name="Daum C."/>
            <person name="Fauchery L."/>
            <person name="Ihrmark K."/>
            <person name="Kuo A."/>
            <person name="LaButti K."/>
            <person name="Lipzen A."/>
            <person name="Morin E."/>
            <person name="Grigoriev I.V."/>
            <person name="Henrissat B."/>
            <person name="Lindahl B."/>
            <person name="Martin F."/>
        </authorList>
    </citation>
    <scope>NUCLEOTIDE SEQUENCE</scope>
    <source>
        <strain evidence="2">JB14</strain>
    </source>
</reference>
<keyword evidence="3" id="KW-1185">Reference proteome</keyword>
<proteinExistence type="predicted"/>
<dbReference type="OrthoDB" id="2728078at2759"/>
<gene>
    <name evidence="2" type="ORF">BT96DRAFT_961109</name>
</gene>
<dbReference type="Proteomes" id="UP000799118">
    <property type="component" value="Unassembled WGS sequence"/>
</dbReference>
<protein>
    <submittedName>
        <fullName evidence="2">Uncharacterized protein</fullName>
    </submittedName>
</protein>
<dbReference type="EMBL" id="ML770738">
    <property type="protein sequence ID" value="KAE9383052.1"/>
    <property type="molecule type" value="Genomic_DNA"/>
</dbReference>
<feature type="region of interest" description="Disordered" evidence="1">
    <location>
        <begin position="303"/>
        <end position="361"/>
    </location>
</feature>
<accession>A0A6A4GBY6</accession>
<feature type="compositionally biased region" description="Basic and acidic residues" evidence="1">
    <location>
        <begin position="177"/>
        <end position="196"/>
    </location>
</feature>
<dbReference type="AlphaFoldDB" id="A0A6A4GBY6"/>
<sequence>MWLKAYLAFGKDRPTWASIDDVLFTLKVPKSEQKVNPSIRQNVFLQSWQTCTSSKNQLPELKMLTDTARKYGVRIEGIAFSRQIICAMPIWYHKEASIAIRSMNQTLASNCLRTKHKVRTVGETLEVSKLCQSDDHEPNSDCLCNRCSHLRDAHNCEHPHGCARQASKLLDTLPPKWDPRSELPEDYQKEPDRGNNEEWSQFDNRVTTSGTIAEIFRIFTDSEIATTNDLPNLRPAEEQIEKINISTAASCVRKGESDARAGAGIYFKDANQLNRSAKLPLFVDQSEKAGEAVAVKLAADIIDPKNHTEEPSNQPPGPNNTNNDQRAEGQGKATPGGTSQSGNLKNRCNLHRPHTTTNTPSYWCEAKQHDTITSI</sequence>
<name>A0A6A4GBY6_9AGAR</name>
<organism evidence="2 3">
    <name type="scientific">Gymnopus androsaceus JB14</name>
    <dbReference type="NCBI Taxonomy" id="1447944"/>
    <lineage>
        <taxon>Eukaryota</taxon>
        <taxon>Fungi</taxon>
        <taxon>Dikarya</taxon>
        <taxon>Basidiomycota</taxon>
        <taxon>Agaricomycotina</taxon>
        <taxon>Agaricomycetes</taxon>
        <taxon>Agaricomycetidae</taxon>
        <taxon>Agaricales</taxon>
        <taxon>Marasmiineae</taxon>
        <taxon>Omphalotaceae</taxon>
        <taxon>Gymnopus</taxon>
    </lineage>
</organism>
<evidence type="ECO:0000313" key="2">
    <source>
        <dbReference type="EMBL" id="KAE9383052.1"/>
    </source>
</evidence>
<evidence type="ECO:0000256" key="1">
    <source>
        <dbReference type="SAM" id="MobiDB-lite"/>
    </source>
</evidence>
<dbReference type="GO" id="GO:0003676">
    <property type="term" value="F:nucleic acid binding"/>
    <property type="evidence" value="ECO:0007669"/>
    <property type="project" value="InterPro"/>
</dbReference>
<feature type="region of interest" description="Disordered" evidence="1">
    <location>
        <begin position="173"/>
        <end position="198"/>
    </location>
</feature>
<dbReference type="Gene3D" id="3.30.420.10">
    <property type="entry name" value="Ribonuclease H-like superfamily/Ribonuclease H"/>
    <property type="match status" value="1"/>
</dbReference>